<dbReference type="OrthoDB" id="5364171at2759"/>
<proteinExistence type="predicted"/>
<reference evidence="1" key="1">
    <citation type="journal article" date="2020" name="Nat. Commun.">
        <title>Large-scale genome sequencing of mycorrhizal fungi provides insights into the early evolution of symbiotic traits.</title>
        <authorList>
            <person name="Miyauchi S."/>
            <person name="Kiss E."/>
            <person name="Kuo A."/>
            <person name="Drula E."/>
            <person name="Kohler A."/>
            <person name="Sanchez-Garcia M."/>
            <person name="Morin E."/>
            <person name="Andreopoulos B."/>
            <person name="Barry K.W."/>
            <person name="Bonito G."/>
            <person name="Buee M."/>
            <person name="Carver A."/>
            <person name="Chen C."/>
            <person name="Cichocki N."/>
            <person name="Clum A."/>
            <person name="Culley D."/>
            <person name="Crous P.W."/>
            <person name="Fauchery L."/>
            <person name="Girlanda M."/>
            <person name="Hayes R.D."/>
            <person name="Keri Z."/>
            <person name="LaButti K."/>
            <person name="Lipzen A."/>
            <person name="Lombard V."/>
            <person name="Magnuson J."/>
            <person name="Maillard F."/>
            <person name="Murat C."/>
            <person name="Nolan M."/>
            <person name="Ohm R.A."/>
            <person name="Pangilinan J."/>
            <person name="Pereira M.F."/>
            <person name="Perotto S."/>
            <person name="Peter M."/>
            <person name="Pfister S."/>
            <person name="Riley R."/>
            <person name="Sitrit Y."/>
            <person name="Stielow J.B."/>
            <person name="Szollosi G."/>
            <person name="Zifcakova L."/>
            <person name="Stursova M."/>
            <person name="Spatafora J.W."/>
            <person name="Tedersoo L."/>
            <person name="Vaario L.M."/>
            <person name="Yamada A."/>
            <person name="Yan M."/>
            <person name="Wang P."/>
            <person name="Xu J."/>
            <person name="Bruns T."/>
            <person name="Baldrian P."/>
            <person name="Vilgalys R."/>
            <person name="Dunand C."/>
            <person name="Henrissat B."/>
            <person name="Grigoriev I.V."/>
            <person name="Hibbett D."/>
            <person name="Nagy L.G."/>
            <person name="Martin F.M."/>
        </authorList>
    </citation>
    <scope>NUCLEOTIDE SEQUENCE</scope>
    <source>
        <strain evidence="1">UP504</strain>
    </source>
</reference>
<accession>A0A9P6B5N4</accession>
<protein>
    <submittedName>
        <fullName evidence="1">Uncharacterized protein</fullName>
    </submittedName>
</protein>
<dbReference type="AlphaFoldDB" id="A0A9P6B5N4"/>
<name>A0A9P6B5N4_9AGAM</name>
<keyword evidence="2" id="KW-1185">Reference proteome</keyword>
<organism evidence="1 2">
    <name type="scientific">Hydnum rufescens UP504</name>
    <dbReference type="NCBI Taxonomy" id="1448309"/>
    <lineage>
        <taxon>Eukaryota</taxon>
        <taxon>Fungi</taxon>
        <taxon>Dikarya</taxon>
        <taxon>Basidiomycota</taxon>
        <taxon>Agaricomycotina</taxon>
        <taxon>Agaricomycetes</taxon>
        <taxon>Cantharellales</taxon>
        <taxon>Hydnaceae</taxon>
        <taxon>Hydnum</taxon>
    </lineage>
</organism>
<evidence type="ECO:0000313" key="2">
    <source>
        <dbReference type="Proteomes" id="UP000886523"/>
    </source>
</evidence>
<dbReference type="Proteomes" id="UP000886523">
    <property type="component" value="Unassembled WGS sequence"/>
</dbReference>
<dbReference type="EMBL" id="MU128928">
    <property type="protein sequence ID" value="KAF9518000.1"/>
    <property type="molecule type" value="Genomic_DNA"/>
</dbReference>
<comment type="caution">
    <text evidence="1">The sequence shown here is derived from an EMBL/GenBank/DDBJ whole genome shotgun (WGS) entry which is preliminary data.</text>
</comment>
<evidence type="ECO:0000313" key="1">
    <source>
        <dbReference type="EMBL" id="KAF9518000.1"/>
    </source>
</evidence>
<gene>
    <name evidence="1" type="ORF">BS47DRAFT_1389448</name>
</gene>
<sequence>MYPVQTSKFTTSTLGVFCFPAPLVIKLLDTHAPASRVQSQGIGATTHQTKFTVSAQSARYPRADIDGLVMIHNDHVVISVRDTTITVTGTSIPFAHFDGGFSTGEGGELIHTGDGHGDSWELV</sequence>